<dbReference type="InterPro" id="IPR013830">
    <property type="entry name" value="SGNH_hydro"/>
</dbReference>
<dbReference type="PANTHER" id="PTHR43784">
    <property type="entry name" value="GDSL-LIKE LIPASE/ACYLHYDROLASE, PUTATIVE (AFU_ORTHOLOGUE AFUA_2G00820)-RELATED"/>
    <property type="match status" value="1"/>
</dbReference>
<dbReference type="AlphaFoldDB" id="A0A0N9IJ86"/>
<protein>
    <submittedName>
        <fullName evidence="2">GDSL family lipase</fullName>
    </submittedName>
</protein>
<evidence type="ECO:0000313" key="2">
    <source>
        <dbReference type="EMBL" id="ALG15558.1"/>
    </source>
</evidence>
<dbReference type="Pfam" id="PF13472">
    <property type="entry name" value="Lipase_GDSL_2"/>
    <property type="match status" value="1"/>
</dbReference>
<dbReference type="InterPro" id="IPR036514">
    <property type="entry name" value="SGNH_hydro_sf"/>
</dbReference>
<dbReference type="SUPFAM" id="SSF52266">
    <property type="entry name" value="SGNH hydrolase"/>
    <property type="match status" value="1"/>
</dbReference>
<proteinExistence type="predicted"/>
<feature type="domain" description="SGNH hydrolase-type esterase" evidence="1">
    <location>
        <begin position="36"/>
        <end position="207"/>
    </location>
</feature>
<dbReference type="Proteomes" id="UP000063699">
    <property type="component" value="Chromosome"/>
</dbReference>
<reference evidence="2 3" key="1">
    <citation type="submission" date="2015-07" db="EMBL/GenBank/DDBJ databases">
        <title>Genome sequencing of Kibdelosporangium phytohabitans.</title>
        <authorList>
            <person name="Qin S."/>
            <person name="Xing K."/>
        </authorList>
    </citation>
    <scope>NUCLEOTIDE SEQUENCE [LARGE SCALE GENOMIC DNA]</scope>
    <source>
        <strain evidence="2 3">KLBMP1111</strain>
    </source>
</reference>
<dbReference type="Gene3D" id="3.40.50.1110">
    <property type="entry name" value="SGNH hydrolase"/>
    <property type="match status" value="1"/>
</dbReference>
<evidence type="ECO:0000313" key="3">
    <source>
        <dbReference type="Proteomes" id="UP000063699"/>
    </source>
</evidence>
<evidence type="ECO:0000259" key="1">
    <source>
        <dbReference type="Pfam" id="PF13472"/>
    </source>
</evidence>
<keyword evidence="3" id="KW-1185">Reference proteome</keyword>
<gene>
    <name evidence="2" type="ORF">AOZ06_45530</name>
</gene>
<dbReference type="InterPro" id="IPR053140">
    <property type="entry name" value="GDSL_Rv0518-like"/>
</dbReference>
<sequence length="227" mass="24722">MVTIAPALTEATDPFCLSAKAAAALLYDAPWSRFAVIGDSLSAGTGDPTPGYAGLGWSDRLAGILRDVRPDLSYLNVAVVGARTPDVLEQQVDRMVDFAPDLLHLPSGANDIVRREPDFAQIERDLRRLYDIGARTGAQLIAFTYGRAYVVPVFPDWNERIRKLNAIVRELAAEYGAALADTWDHPLNDRANLLSEDRIHFSTSGQAVLATEVVKQLAHVLGNSARP</sequence>
<dbReference type="EMBL" id="CP012752">
    <property type="protein sequence ID" value="ALG15558.1"/>
    <property type="molecule type" value="Genomic_DNA"/>
</dbReference>
<name>A0A0N9IJ86_9PSEU</name>
<dbReference type="PANTHER" id="PTHR43784:SF2">
    <property type="entry name" value="GDSL-LIKE LIPASE_ACYLHYDROLASE, PUTATIVE (AFU_ORTHOLOGUE AFUA_2G00820)-RELATED"/>
    <property type="match status" value="1"/>
</dbReference>
<dbReference type="STRING" id="860235.AOZ06_45530"/>
<dbReference type="KEGG" id="kphy:AOZ06_45530"/>
<accession>A0A0N9IJ86</accession>
<organism evidence="2 3">
    <name type="scientific">Kibdelosporangium phytohabitans</name>
    <dbReference type="NCBI Taxonomy" id="860235"/>
    <lineage>
        <taxon>Bacteria</taxon>
        <taxon>Bacillati</taxon>
        <taxon>Actinomycetota</taxon>
        <taxon>Actinomycetes</taxon>
        <taxon>Pseudonocardiales</taxon>
        <taxon>Pseudonocardiaceae</taxon>
        <taxon>Kibdelosporangium</taxon>
    </lineage>
</organism>
<dbReference type="CDD" id="cd01832">
    <property type="entry name" value="SGNH_hydrolase_like_1"/>
    <property type="match status" value="1"/>
</dbReference>